<dbReference type="Gene3D" id="2.30.110.50">
    <property type="match status" value="1"/>
</dbReference>
<dbReference type="SUPFAM" id="SSF69255">
    <property type="entry name" value="gp5 N-terminal domain-like"/>
    <property type="match status" value="1"/>
</dbReference>
<proteinExistence type="predicted"/>
<dbReference type="SUPFAM" id="SSF69349">
    <property type="entry name" value="Phage fibre proteins"/>
    <property type="match status" value="1"/>
</dbReference>
<dbReference type="KEGG" id="ccro:CMC5_054400"/>
<dbReference type="SUPFAM" id="SSF69279">
    <property type="entry name" value="Phage tail proteins"/>
    <property type="match status" value="2"/>
</dbReference>
<dbReference type="PATRIC" id="fig|52.7.peg.6022"/>
<evidence type="ECO:0000313" key="2">
    <source>
        <dbReference type="Proteomes" id="UP000067626"/>
    </source>
</evidence>
<dbReference type="STRING" id="52.CMC5_054400"/>
<dbReference type="NCBIfam" id="TIGR03361">
    <property type="entry name" value="VI_Rhs_Vgr"/>
    <property type="match status" value="1"/>
</dbReference>
<dbReference type="Pfam" id="PF05954">
    <property type="entry name" value="Phage_GPD"/>
    <property type="match status" value="1"/>
</dbReference>
<accession>A0A0K1EKX3</accession>
<dbReference type="EMBL" id="CP012159">
    <property type="protein sequence ID" value="AKT41273.1"/>
    <property type="molecule type" value="Genomic_DNA"/>
</dbReference>
<dbReference type="Gene3D" id="3.55.50.10">
    <property type="entry name" value="Baseplate protein-like domains"/>
    <property type="match status" value="1"/>
</dbReference>
<dbReference type="InterPro" id="IPR017847">
    <property type="entry name" value="T6SS_RhsGE_Vgr_subset"/>
</dbReference>
<sequence>MEDLIKLVSSVVPETGRVVAFRGTEAISTPYEFEIFFSLTDGTGEQLDLGDAIGAKAVLTLDREADRIPPYHFSGILAAVDLLHEVEGLSLFRAVLVPRLWLLGLSKHSRIFTKMALPDILKAVLAENGFGPDDFELRLGKYSVEEHVCQYRESDLDFLSRWMEREGIFYFFEHGEWGEKLILCDDRTYEDDLLGAPVRYHPQLGQDRSAGLSFRTFTCKHRTLPTKVLYKDYDYAKPNLRLAGSADVAENGAGEVSLYGERFFSAAAGERLAKMRAEELLTRQVLFHATGSRTHLRPGHEFELEEHSRAAFNARYVAIEATHWGNQQGNNSAFRDFIQMEHEEVYFVDVVAIPAETQFRAASRVAWPRIYGFENGTVDGPAESEYAQIDDQGRYCVRFKFDESGLKNGRASTFVRMVQPHGGSIEGFHFPLRKETEIIFSFLGGDPDRPVITGVVPNALTPSPVTSGNYTKNVLQTGGRNRLEIEDKAGQQRITLSTPYSNSYLRMGSPNAEHEFIMKTDDNTLLTAGKDFDQFVGQNGGGSWTATIKDDWKTTVQAGVHELNVDTGTSTTVVEGDTKLQVKTGNYAIAVDTASMTTTVESDSTTTINGSKYEVNVTAGLTKIDTALTTDILSTGKLTISTKNANDYLVANGMLFTVGEDLTQTVTGQHILTTGAITQVVNGSYTQNITESFSQTTAASSKFWTAAKDSRTLGFAYALNVGGKATFDLSANFLLQASISANITAGLRLDAKLSASLSVTAGIDIDVASIKYDQKALKFETGGVGFKNLGTLLHLVGISIFS</sequence>
<dbReference type="Proteomes" id="UP000067626">
    <property type="component" value="Chromosome"/>
</dbReference>
<dbReference type="OrthoDB" id="5482463at2"/>
<dbReference type="AlphaFoldDB" id="A0A0K1EKX3"/>
<dbReference type="InterPro" id="IPR006533">
    <property type="entry name" value="T6SS_Vgr_RhsGE"/>
</dbReference>
<keyword evidence="2" id="KW-1185">Reference proteome</keyword>
<protein>
    <submittedName>
        <fullName evidence="1">Uncharacterized protein</fullName>
    </submittedName>
</protein>
<evidence type="ECO:0000313" key="1">
    <source>
        <dbReference type="EMBL" id="AKT41273.1"/>
    </source>
</evidence>
<gene>
    <name evidence="1" type="ORF">CMC5_054400</name>
</gene>
<organism evidence="1 2">
    <name type="scientific">Chondromyces crocatus</name>
    <dbReference type="NCBI Taxonomy" id="52"/>
    <lineage>
        <taxon>Bacteria</taxon>
        <taxon>Pseudomonadati</taxon>
        <taxon>Myxococcota</taxon>
        <taxon>Polyangia</taxon>
        <taxon>Polyangiales</taxon>
        <taxon>Polyangiaceae</taxon>
        <taxon>Chondromyces</taxon>
    </lineage>
</organism>
<dbReference type="NCBIfam" id="TIGR01646">
    <property type="entry name" value="vgr_GE"/>
    <property type="match status" value="1"/>
</dbReference>
<dbReference type="Gene3D" id="2.40.50.230">
    <property type="entry name" value="Gp5 N-terminal domain"/>
    <property type="match status" value="1"/>
</dbReference>
<reference evidence="1 2" key="1">
    <citation type="submission" date="2015-07" db="EMBL/GenBank/DDBJ databases">
        <title>Genome analysis of myxobacterium Chondromyces crocatus Cm c5 reveals a high potential for natural compound synthesis and the genetic basis for the loss of fruiting body formation.</title>
        <authorList>
            <person name="Zaburannyi N."/>
            <person name="Bunk B."/>
            <person name="Maier J."/>
            <person name="Overmann J."/>
            <person name="Mueller R."/>
        </authorList>
    </citation>
    <scope>NUCLEOTIDE SEQUENCE [LARGE SCALE GENOMIC DNA]</scope>
    <source>
        <strain evidence="1 2">Cm c5</strain>
    </source>
</reference>
<name>A0A0K1EKX3_CHOCO</name>
<dbReference type="InterPro" id="IPR037026">
    <property type="entry name" value="Vgr_OB-fold_dom_sf"/>
</dbReference>
<dbReference type="Gene3D" id="4.10.220.110">
    <property type="match status" value="1"/>
</dbReference>